<keyword evidence="1" id="KW-0479">Metal-binding</keyword>
<evidence type="ECO:0000313" key="4">
    <source>
        <dbReference type="EMBL" id="VAW05559.1"/>
    </source>
</evidence>
<dbReference type="SUPFAM" id="SSF53659">
    <property type="entry name" value="Isocitrate/Isopropylmalate dehydrogenase-like"/>
    <property type="match status" value="1"/>
</dbReference>
<name>A0A3B0SZJ8_9ZZZZ</name>
<dbReference type="Gene3D" id="3.40.718.10">
    <property type="entry name" value="Isopropylmalate Dehydrogenase"/>
    <property type="match status" value="1"/>
</dbReference>
<evidence type="ECO:0000256" key="3">
    <source>
        <dbReference type="ARBA" id="ARBA00023027"/>
    </source>
</evidence>
<organism evidence="4">
    <name type="scientific">hydrothermal vent metagenome</name>
    <dbReference type="NCBI Taxonomy" id="652676"/>
    <lineage>
        <taxon>unclassified sequences</taxon>
        <taxon>metagenomes</taxon>
        <taxon>ecological metagenomes</taxon>
    </lineage>
</organism>
<proteinExistence type="predicted"/>
<sequence>MSASPPNTLPPIALTMGDPGGVGAEIAVKAWAALRHSGPAFFLIDDPARIAKLSHEIIVISEPGEAQDAFANGLPVLALTGNVSATPGQSQRENAPAILGSIERAVGFALDGSAAAIVTNPIQKSTLMAAGFAFPGHTEFLGDLTKSAPMPKGRERGPVMMLSGPQLRTVPVTIHHAVKDAAAMLTPQLIVHTAIVTAEALRDDFA</sequence>
<gene>
    <name evidence="4" type="ORF">MNBD_ALPHA05-822</name>
</gene>
<dbReference type="GO" id="GO:0050570">
    <property type="term" value="F:4-hydroxythreonine-4-phosphate dehydrogenase activity"/>
    <property type="evidence" value="ECO:0007669"/>
    <property type="project" value="UniProtKB-EC"/>
</dbReference>
<keyword evidence="2 4" id="KW-0560">Oxidoreductase</keyword>
<dbReference type="AlphaFoldDB" id="A0A3B0SZJ8"/>
<feature type="non-terminal residue" evidence="4">
    <location>
        <position position="206"/>
    </location>
</feature>
<reference evidence="4" key="1">
    <citation type="submission" date="2018-06" db="EMBL/GenBank/DDBJ databases">
        <authorList>
            <person name="Zhirakovskaya E."/>
        </authorList>
    </citation>
    <scope>NUCLEOTIDE SEQUENCE</scope>
</reference>
<protein>
    <submittedName>
        <fullName evidence="4">4-hydroxythreonine-4-phosphate dehydrogenase</fullName>
        <ecNumber evidence="4">1.1.1.262</ecNumber>
    </submittedName>
</protein>
<accession>A0A3B0SZJ8</accession>
<dbReference type="InterPro" id="IPR005255">
    <property type="entry name" value="PdxA_fam"/>
</dbReference>
<dbReference type="EMBL" id="UOEH01000475">
    <property type="protein sequence ID" value="VAW05559.1"/>
    <property type="molecule type" value="Genomic_DNA"/>
</dbReference>
<evidence type="ECO:0000256" key="1">
    <source>
        <dbReference type="ARBA" id="ARBA00022723"/>
    </source>
</evidence>
<dbReference type="GO" id="GO:0051287">
    <property type="term" value="F:NAD binding"/>
    <property type="evidence" value="ECO:0007669"/>
    <property type="project" value="InterPro"/>
</dbReference>
<dbReference type="PANTHER" id="PTHR30004:SF6">
    <property type="entry name" value="D-THREONATE 4-PHOSPHATE DEHYDROGENASE"/>
    <property type="match status" value="1"/>
</dbReference>
<evidence type="ECO:0000256" key="2">
    <source>
        <dbReference type="ARBA" id="ARBA00023002"/>
    </source>
</evidence>
<dbReference type="EC" id="1.1.1.262" evidence="4"/>
<dbReference type="GO" id="GO:0046872">
    <property type="term" value="F:metal ion binding"/>
    <property type="evidence" value="ECO:0007669"/>
    <property type="project" value="UniProtKB-KW"/>
</dbReference>
<keyword evidence="3" id="KW-0520">NAD</keyword>
<dbReference type="PANTHER" id="PTHR30004">
    <property type="entry name" value="4-HYDROXYTHREONINE-4-PHOSPHATE DEHYDROGENASE"/>
    <property type="match status" value="1"/>
</dbReference>
<dbReference type="Pfam" id="PF04166">
    <property type="entry name" value="PdxA"/>
    <property type="match status" value="1"/>
</dbReference>